<protein>
    <submittedName>
        <fullName evidence="4">Uncharacterized protein LOC106175420 isoform X1</fullName>
    </submittedName>
</protein>
<dbReference type="RefSeq" id="XP_013412863.1">
    <property type="nucleotide sequence ID" value="XM_013557409.1"/>
</dbReference>
<feature type="transmembrane region" description="Helical" evidence="2">
    <location>
        <begin position="47"/>
        <end position="80"/>
    </location>
</feature>
<evidence type="ECO:0000256" key="2">
    <source>
        <dbReference type="SAM" id="Phobius"/>
    </source>
</evidence>
<dbReference type="GeneID" id="106175420"/>
<dbReference type="InParanoid" id="A0A1S3JR30"/>
<name>A0A1S3JR30_LINAN</name>
<feature type="compositionally biased region" description="Basic and acidic residues" evidence="1">
    <location>
        <begin position="1"/>
        <end position="15"/>
    </location>
</feature>
<evidence type="ECO:0000256" key="1">
    <source>
        <dbReference type="SAM" id="MobiDB-lite"/>
    </source>
</evidence>
<reference evidence="4" key="1">
    <citation type="submission" date="2025-08" db="UniProtKB">
        <authorList>
            <consortium name="RefSeq"/>
        </authorList>
    </citation>
    <scope>IDENTIFICATION</scope>
    <source>
        <tissue evidence="4">Gonads</tissue>
    </source>
</reference>
<keyword evidence="2" id="KW-1133">Transmembrane helix</keyword>
<organism evidence="3 4">
    <name type="scientific">Lingula anatina</name>
    <name type="common">Brachiopod</name>
    <name type="synonym">Lingula unguis</name>
    <dbReference type="NCBI Taxonomy" id="7574"/>
    <lineage>
        <taxon>Eukaryota</taxon>
        <taxon>Metazoa</taxon>
        <taxon>Spiralia</taxon>
        <taxon>Lophotrochozoa</taxon>
        <taxon>Brachiopoda</taxon>
        <taxon>Linguliformea</taxon>
        <taxon>Lingulata</taxon>
        <taxon>Lingulida</taxon>
        <taxon>Linguloidea</taxon>
        <taxon>Lingulidae</taxon>
        <taxon>Lingula</taxon>
    </lineage>
</organism>
<keyword evidence="2" id="KW-0472">Membrane</keyword>
<feature type="transmembrane region" description="Helical" evidence="2">
    <location>
        <begin position="86"/>
        <end position="109"/>
    </location>
</feature>
<accession>A0A1S3JR30</accession>
<feature type="region of interest" description="Disordered" evidence="1">
    <location>
        <begin position="1"/>
        <end position="39"/>
    </location>
</feature>
<gene>
    <name evidence="4" type="primary">LOC106175420</name>
</gene>
<evidence type="ECO:0000313" key="3">
    <source>
        <dbReference type="Proteomes" id="UP000085678"/>
    </source>
</evidence>
<sequence length="131" mass="14232">MSELDRSDTYTKLNDESPNTVPEKEAFTDFEDPDEGQGRSTKAYSGLCGGLCCVPGCVYGAIGVLYVCVILPLGLLLALYGSGDSSLLATGILLTILPPITIPGALYICHRCRKNHHKRKSERYVPKPPEM</sequence>
<evidence type="ECO:0000313" key="4">
    <source>
        <dbReference type="RefSeq" id="XP_013412863.1"/>
    </source>
</evidence>
<keyword evidence="2" id="KW-0812">Transmembrane</keyword>
<dbReference type="Proteomes" id="UP000085678">
    <property type="component" value="Unplaced"/>
</dbReference>
<dbReference type="KEGG" id="lak:106175420"/>
<keyword evidence="3" id="KW-1185">Reference proteome</keyword>
<dbReference type="AlphaFoldDB" id="A0A1S3JR30"/>
<proteinExistence type="predicted"/>